<dbReference type="AlphaFoldDB" id="A0A9W6XAR4"/>
<sequence length="160" mass="17776">MTAKTPVQIWIGVASTDLSHDDYFRFVCDWSSGLQDGLTHSWMIMDIPWGVPRGFGPRQSVISIGAPATTGADESPATARRWLTQVFAELNSSPAGWRIWPSATASTIKWAEALVSTRYGAKRFHNAVMRAVWATTRTHWNSTCMQTPRLFKNPGHGPTE</sequence>
<evidence type="ECO:0000313" key="2">
    <source>
        <dbReference type="Proteomes" id="UP001165121"/>
    </source>
</evidence>
<accession>A0A9W6XAR4</accession>
<reference evidence="1" key="1">
    <citation type="submission" date="2023-04" db="EMBL/GenBank/DDBJ databases">
        <title>Phytophthora fragariaefolia NBRC 109709.</title>
        <authorList>
            <person name="Ichikawa N."/>
            <person name="Sato H."/>
            <person name="Tonouchi N."/>
        </authorList>
    </citation>
    <scope>NUCLEOTIDE SEQUENCE</scope>
    <source>
        <strain evidence="1">NBRC 109709</strain>
    </source>
</reference>
<organism evidence="1 2">
    <name type="scientific">Phytophthora fragariaefolia</name>
    <dbReference type="NCBI Taxonomy" id="1490495"/>
    <lineage>
        <taxon>Eukaryota</taxon>
        <taxon>Sar</taxon>
        <taxon>Stramenopiles</taxon>
        <taxon>Oomycota</taxon>
        <taxon>Peronosporomycetes</taxon>
        <taxon>Peronosporales</taxon>
        <taxon>Peronosporaceae</taxon>
        <taxon>Phytophthora</taxon>
    </lineage>
</organism>
<gene>
    <name evidence="1" type="ORF">Pfra01_000903200</name>
</gene>
<dbReference type="Proteomes" id="UP001165121">
    <property type="component" value="Unassembled WGS sequence"/>
</dbReference>
<protein>
    <submittedName>
        <fullName evidence="1">Unnamed protein product</fullName>
    </submittedName>
</protein>
<name>A0A9W6XAR4_9STRA</name>
<proteinExistence type="predicted"/>
<evidence type="ECO:0000313" key="1">
    <source>
        <dbReference type="EMBL" id="GMF34786.1"/>
    </source>
</evidence>
<dbReference type="EMBL" id="BSXT01000833">
    <property type="protein sequence ID" value="GMF34786.1"/>
    <property type="molecule type" value="Genomic_DNA"/>
</dbReference>
<comment type="caution">
    <text evidence="1">The sequence shown here is derived from an EMBL/GenBank/DDBJ whole genome shotgun (WGS) entry which is preliminary data.</text>
</comment>
<keyword evidence="2" id="KW-1185">Reference proteome</keyword>